<evidence type="ECO:0000313" key="2">
    <source>
        <dbReference type="Proteomes" id="UP000436016"/>
    </source>
</evidence>
<dbReference type="Pfam" id="PF03567">
    <property type="entry name" value="Sulfotransfer_2"/>
    <property type="match status" value="1"/>
</dbReference>
<accession>A0A6B0TW14</accession>
<proteinExistence type="predicted"/>
<dbReference type="Gene3D" id="3.40.50.300">
    <property type="entry name" value="P-loop containing nucleotide triphosphate hydrolases"/>
    <property type="match status" value="1"/>
</dbReference>
<dbReference type="InterPro" id="IPR005331">
    <property type="entry name" value="Sulfotransferase"/>
</dbReference>
<dbReference type="RefSeq" id="WP_160853753.1">
    <property type="nucleotide sequence ID" value="NZ_WUWG01000003.1"/>
</dbReference>
<reference evidence="1 2" key="1">
    <citation type="submission" date="2019-12" db="EMBL/GenBank/DDBJ databases">
        <title>Strain KN286 was isolated from seawater, which was collected from Caroline Seamount in the tropical western Pacific.</title>
        <authorList>
            <person name="Wang Q."/>
        </authorList>
    </citation>
    <scope>NUCLEOTIDE SEQUENCE [LARGE SCALE GENOMIC DNA]</scope>
    <source>
        <strain evidence="1 2">KN286</strain>
    </source>
</reference>
<dbReference type="EMBL" id="WUWG01000003">
    <property type="protein sequence ID" value="MXU65354.1"/>
    <property type="molecule type" value="Genomic_DNA"/>
</dbReference>
<dbReference type="GO" id="GO:0008146">
    <property type="term" value="F:sulfotransferase activity"/>
    <property type="evidence" value="ECO:0007669"/>
    <property type="project" value="InterPro"/>
</dbReference>
<sequence>MLISHKYKLIFLRTEKTASTSLSAAMRDALGEDAIIARTYRDKTRRFRKLGEGSLKRAWPERFGLHPHATAAQVRRVYGPEIFDSYFKFAVERNPWERQVSLYFQRQRRRKPDDLDFDRDMRSWMFRTFRHVRLDNWSKYAIGDRIVADKVVMYHELEAGLQEVWDRVGISVPIRMQLLNSGFRDRDTDYRDHYSDASRRIVSDWYRREIDAFGFTFDPALPALSQTRDSLYERADEPEPA</sequence>
<name>A0A6B0TW14_9RHOB</name>
<dbReference type="AlphaFoldDB" id="A0A6B0TW14"/>
<keyword evidence="2" id="KW-1185">Reference proteome</keyword>
<keyword evidence="1" id="KW-0808">Transferase</keyword>
<dbReference type="Proteomes" id="UP000436016">
    <property type="component" value="Unassembled WGS sequence"/>
</dbReference>
<dbReference type="GO" id="GO:0016020">
    <property type="term" value="C:membrane"/>
    <property type="evidence" value="ECO:0007669"/>
    <property type="project" value="InterPro"/>
</dbReference>
<gene>
    <name evidence="1" type="ORF">GSH16_07825</name>
</gene>
<dbReference type="InterPro" id="IPR027417">
    <property type="entry name" value="P-loop_NTPase"/>
</dbReference>
<evidence type="ECO:0000313" key="1">
    <source>
        <dbReference type="EMBL" id="MXU65354.1"/>
    </source>
</evidence>
<organism evidence="1 2">
    <name type="scientific">Oceanomicrobium pacificus</name>
    <dbReference type="NCBI Taxonomy" id="2692916"/>
    <lineage>
        <taxon>Bacteria</taxon>
        <taxon>Pseudomonadati</taxon>
        <taxon>Pseudomonadota</taxon>
        <taxon>Alphaproteobacteria</taxon>
        <taxon>Rhodobacterales</taxon>
        <taxon>Paracoccaceae</taxon>
        <taxon>Oceanomicrobium</taxon>
    </lineage>
</organism>
<dbReference type="SUPFAM" id="SSF52540">
    <property type="entry name" value="P-loop containing nucleoside triphosphate hydrolases"/>
    <property type="match status" value="1"/>
</dbReference>
<comment type="caution">
    <text evidence="1">The sequence shown here is derived from an EMBL/GenBank/DDBJ whole genome shotgun (WGS) entry which is preliminary data.</text>
</comment>
<protein>
    <submittedName>
        <fullName evidence="1">Sulfotransferase family 2 domain-containing protein</fullName>
    </submittedName>
</protein>